<name>A0ABU7TRC1_9HYPH</name>
<gene>
    <name evidence="2" type="ORF">MOTC310_18725</name>
</gene>
<protein>
    <submittedName>
        <fullName evidence="2">Uncharacterized protein</fullName>
    </submittedName>
</protein>
<evidence type="ECO:0000313" key="2">
    <source>
        <dbReference type="EMBL" id="MEE7492399.1"/>
    </source>
</evidence>
<feature type="region of interest" description="Disordered" evidence="1">
    <location>
        <begin position="23"/>
        <end position="60"/>
    </location>
</feature>
<accession>A0ABU7TRC1</accession>
<keyword evidence="3" id="KW-1185">Reference proteome</keyword>
<sequence>MDRAAANALTTQADDEAGKLVMSASASFSEEDPKTDRSSGAATFHHGQTMPEVDSVGGRT</sequence>
<organism evidence="2 3">
    <name type="scientific">Methylobacterium oryzae</name>
    <dbReference type="NCBI Taxonomy" id="334852"/>
    <lineage>
        <taxon>Bacteria</taxon>
        <taxon>Pseudomonadati</taxon>
        <taxon>Pseudomonadota</taxon>
        <taxon>Alphaproteobacteria</taxon>
        <taxon>Hyphomicrobiales</taxon>
        <taxon>Methylobacteriaceae</taxon>
        <taxon>Methylobacterium</taxon>
    </lineage>
</organism>
<dbReference type="RefSeq" id="WP_331302903.1">
    <property type="nucleotide sequence ID" value="NZ_MLCA01000010.1"/>
</dbReference>
<evidence type="ECO:0000256" key="1">
    <source>
        <dbReference type="SAM" id="MobiDB-lite"/>
    </source>
</evidence>
<comment type="caution">
    <text evidence="2">The sequence shown here is derived from an EMBL/GenBank/DDBJ whole genome shotgun (WGS) entry which is preliminary data.</text>
</comment>
<proteinExistence type="predicted"/>
<dbReference type="EMBL" id="MLCA01000010">
    <property type="protein sequence ID" value="MEE7492399.1"/>
    <property type="molecule type" value="Genomic_DNA"/>
</dbReference>
<dbReference type="Proteomes" id="UP001355206">
    <property type="component" value="Unassembled WGS sequence"/>
</dbReference>
<reference evidence="2 3" key="1">
    <citation type="journal article" date="2012" name="Genet. Mol. Biol.">
        <title>Analysis of 16S rRNA and mxaF genes revealing insights into Methylobacterium niche-specific plant association.</title>
        <authorList>
            <person name="Dourado M.N."/>
            <person name="Andreote F.D."/>
            <person name="Dini-Andreote F."/>
            <person name="Conti R."/>
            <person name="Araujo J.M."/>
            <person name="Araujo W.L."/>
        </authorList>
    </citation>
    <scope>NUCLEOTIDE SEQUENCE [LARGE SCALE GENOMIC DNA]</scope>
    <source>
        <strain evidence="2 3">TC3-10</strain>
    </source>
</reference>
<evidence type="ECO:0000313" key="3">
    <source>
        <dbReference type="Proteomes" id="UP001355206"/>
    </source>
</evidence>